<evidence type="ECO:0000313" key="1">
    <source>
        <dbReference type="EMBL" id="GBG90668.1"/>
    </source>
</evidence>
<accession>A0A388M7V6</accession>
<proteinExistence type="predicted"/>
<dbReference type="AlphaFoldDB" id="A0A388M7V6"/>
<reference evidence="1 2" key="1">
    <citation type="journal article" date="2018" name="Cell">
        <title>The Chara Genome: Secondary Complexity and Implications for Plant Terrestrialization.</title>
        <authorList>
            <person name="Nishiyama T."/>
            <person name="Sakayama H."/>
            <person name="Vries J.D."/>
            <person name="Buschmann H."/>
            <person name="Saint-Marcoux D."/>
            <person name="Ullrich K.K."/>
            <person name="Haas F.B."/>
            <person name="Vanderstraeten L."/>
            <person name="Becker D."/>
            <person name="Lang D."/>
            <person name="Vosolsobe S."/>
            <person name="Rombauts S."/>
            <person name="Wilhelmsson P.K.I."/>
            <person name="Janitza P."/>
            <person name="Kern R."/>
            <person name="Heyl A."/>
            <person name="Rumpler F."/>
            <person name="Villalobos L.I.A.C."/>
            <person name="Clay J.M."/>
            <person name="Skokan R."/>
            <person name="Toyoda A."/>
            <person name="Suzuki Y."/>
            <person name="Kagoshima H."/>
            <person name="Schijlen E."/>
            <person name="Tajeshwar N."/>
            <person name="Catarino B."/>
            <person name="Hetherington A.J."/>
            <person name="Saltykova A."/>
            <person name="Bonnot C."/>
            <person name="Breuninger H."/>
            <person name="Symeonidi A."/>
            <person name="Radhakrishnan G.V."/>
            <person name="Van Nieuwerburgh F."/>
            <person name="Deforce D."/>
            <person name="Chang C."/>
            <person name="Karol K.G."/>
            <person name="Hedrich R."/>
            <person name="Ulvskov P."/>
            <person name="Glockner G."/>
            <person name="Delwiche C.F."/>
            <person name="Petrasek J."/>
            <person name="Van de Peer Y."/>
            <person name="Friml J."/>
            <person name="Beilby M."/>
            <person name="Dolan L."/>
            <person name="Kohara Y."/>
            <person name="Sugano S."/>
            <person name="Fujiyama A."/>
            <person name="Delaux P.-M."/>
            <person name="Quint M."/>
            <person name="TheiBen G."/>
            <person name="Hagemann M."/>
            <person name="Harholt J."/>
            <person name="Dunand C."/>
            <person name="Zachgo S."/>
            <person name="Langdale J."/>
            <person name="Maumus F."/>
            <person name="Straeten D.V.D."/>
            <person name="Gould S.B."/>
            <person name="Rensing S.A."/>
        </authorList>
    </citation>
    <scope>NUCLEOTIDE SEQUENCE [LARGE SCALE GENOMIC DNA]</scope>
    <source>
        <strain evidence="1 2">S276</strain>
    </source>
</reference>
<organism evidence="1 2">
    <name type="scientific">Chara braunii</name>
    <name type="common">Braun's stonewort</name>
    <dbReference type="NCBI Taxonomy" id="69332"/>
    <lineage>
        <taxon>Eukaryota</taxon>
        <taxon>Viridiplantae</taxon>
        <taxon>Streptophyta</taxon>
        <taxon>Charophyceae</taxon>
        <taxon>Charales</taxon>
        <taxon>Characeae</taxon>
        <taxon>Chara</taxon>
    </lineage>
</organism>
<sequence>MPGRKEGKLLGQYTEEVNGKKDVFHCIAAKDGGHGATVTFKDLVPSNFKCFGDMTAREKEVALRLMINKKVIATARPVPTGKLNMNNLLDIIMRERYMMRLFNYIVFKSENRENGDWNQKFFFDYKGMTERYGVKAEAWDEERDRIPLEFVRKVPKPLGGDQEMKGLKGAGLKATEALYKDAPFHFKVFVYQAIGKVDLLTAEMRRLSNVAFHLLWEGKGRRATLLSINMHPKELLPTQDEVVTAATNLNCKAAILDLPLPSHCSAWSSEDFDALYKMMSKLCGENWTLIVFAPQKHHKTVIRHLYHWENVEVISGTWKRFMGVGTTVNKNGNMQIESKDTMAIVLHPEGGDL</sequence>
<dbReference type="EMBL" id="BFEA01000831">
    <property type="protein sequence ID" value="GBG90668.1"/>
    <property type="molecule type" value="Genomic_DNA"/>
</dbReference>
<gene>
    <name evidence="1" type="ORF">CBR_g51016</name>
</gene>
<dbReference type="Proteomes" id="UP000265515">
    <property type="component" value="Unassembled WGS sequence"/>
</dbReference>
<evidence type="ECO:0000313" key="2">
    <source>
        <dbReference type="Proteomes" id="UP000265515"/>
    </source>
</evidence>
<dbReference type="Gramene" id="GBG90668">
    <property type="protein sequence ID" value="GBG90668"/>
    <property type="gene ID" value="CBR_g51016"/>
</dbReference>
<name>A0A388M7V6_CHABU</name>
<comment type="caution">
    <text evidence="1">The sequence shown here is derived from an EMBL/GenBank/DDBJ whole genome shotgun (WGS) entry which is preliminary data.</text>
</comment>
<keyword evidence="2" id="KW-1185">Reference proteome</keyword>
<protein>
    <submittedName>
        <fullName evidence="1">Uncharacterized protein</fullName>
    </submittedName>
</protein>